<dbReference type="AlphaFoldDB" id="A0A4Y7RF26"/>
<evidence type="ECO:0000313" key="1">
    <source>
        <dbReference type="EMBL" id="TEB07393.1"/>
    </source>
</evidence>
<dbReference type="Proteomes" id="UP000298324">
    <property type="component" value="Unassembled WGS sequence"/>
</dbReference>
<proteinExistence type="predicted"/>
<keyword evidence="2" id="KW-1185">Reference proteome</keyword>
<organism evidence="1 2">
    <name type="scientific">Pelotomaculum schinkii</name>
    <dbReference type="NCBI Taxonomy" id="78350"/>
    <lineage>
        <taxon>Bacteria</taxon>
        <taxon>Bacillati</taxon>
        <taxon>Bacillota</taxon>
        <taxon>Clostridia</taxon>
        <taxon>Eubacteriales</taxon>
        <taxon>Desulfotomaculaceae</taxon>
        <taxon>Pelotomaculum</taxon>
    </lineage>
</organism>
<reference evidence="1 2" key="1">
    <citation type="journal article" date="2018" name="Environ. Microbiol.">
        <title>Novel energy conservation strategies and behaviour of Pelotomaculum schinkii driving syntrophic propionate catabolism.</title>
        <authorList>
            <person name="Hidalgo-Ahumada C.A.P."/>
            <person name="Nobu M.K."/>
            <person name="Narihiro T."/>
            <person name="Tamaki H."/>
            <person name="Liu W.T."/>
            <person name="Kamagata Y."/>
            <person name="Stams A.J.M."/>
            <person name="Imachi H."/>
            <person name="Sousa D.Z."/>
        </authorList>
    </citation>
    <scope>NUCLEOTIDE SEQUENCE [LARGE SCALE GENOMIC DNA]</scope>
    <source>
        <strain evidence="1 2">HH</strain>
    </source>
</reference>
<evidence type="ECO:0000313" key="2">
    <source>
        <dbReference type="Proteomes" id="UP000298324"/>
    </source>
</evidence>
<protein>
    <submittedName>
        <fullName evidence="1">Uncharacterized protein</fullName>
    </submittedName>
</protein>
<gene>
    <name evidence="1" type="ORF">Psch_00944</name>
</gene>
<sequence>MANLPNLAETLASFHSDLNRIQTVAGTLSQIERQHYTDLTKYEDEKLSSIAVAEQSSARQLGEIKQICISMAQKIDEIQHSIGKK</sequence>
<dbReference type="RefSeq" id="WP_206663722.1">
    <property type="nucleotide sequence ID" value="NZ_QFGA01000001.1"/>
</dbReference>
<accession>A0A4Y7RF26</accession>
<name>A0A4Y7RF26_9FIRM</name>
<comment type="caution">
    <text evidence="1">The sequence shown here is derived from an EMBL/GenBank/DDBJ whole genome shotgun (WGS) entry which is preliminary data.</text>
</comment>
<dbReference type="EMBL" id="QFGA01000001">
    <property type="protein sequence ID" value="TEB07393.1"/>
    <property type="molecule type" value="Genomic_DNA"/>
</dbReference>